<dbReference type="Proteomes" id="UP000239068">
    <property type="component" value="Unassembled WGS sequence"/>
</dbReference>
<evidence type="ECO:0000256" key="1">
    <source>
        <dbReference type="SAM" id="SignalP"/>
    </source>
</evidence>
<sequence>MLYFKCFIFSLILWLSFTSSLQLNEATSTFDRKTEIKNLSNNINHQALIVDAHLEINSANWSGKTSKIPNNYLENKLKQPVAETYNYKLVYLAIGNRIPLKLTSKIILFPFHFFT</sequence>
<accession>A0A2S7WV78</accession>
<comment type="caution">
    <text evidence="2">The sequence shown here is derived from an EMBL/GenBank/DDBJ whole genome shotgun (WGS) entry which is preliminary data.</text>
</comment>
<keyword evidence="1" id="KW-0732">Signal</keyword>
<dbReference type="EMBL" id="MSCM01000001">
    <property type="protein sequence ID" value="PQJ81457.1"/>
    <property type="molecule type" value="Genomic_DNA"/>
</dbReference>
<dbReference type="AlphaFoldDB" id="A0A2S7WV78"/>
<dbReference type="RefSeq" id="WP_105020032.1">
    <property type="nucleotide sequence ID" value="NZ_MSCM01000001.1"/>
</dbReference>
<proteinExistence type="predicted"/>
<keyword evidence="3" id="KW-1185">Reference proteome</keyword>
<organism evidence="2 3">
    <name type="scientific">Polaribacter glomeratus</name>
    <dbReference type="NCBI Taxonomy" id="102"/>
    <lineage>
        <taxon>Bacteria</taxon>
        <taxon>Pseudomonadati</taxon>
        <taxon>Bacteroidota</taxon>
        <taxon>Flavobacteriia</taxon>
        <taxon>Flavobacteriales</taxon>
        <taxon>Flavobacteriaceae</taxon>
    </lineage>
</organism>
<evidence type="ECO:0000313" key="3">
    <source>
        <dbReference type="Proteomes" id="UP000239068"/>
    </source>
</evidence>
<protein>
    <submittedName>
        <fullName evidence="2">Uncharacterized protein</fullName>
    </submittedName>
</protein>
<dbReference type="OrthoDB" id="9959978at2"/>
<feature type="signal peptide" evidence="1">
    <location>
        <begin position="1"/>
        <end position="21"/>
    </location>
</feature>
<evidence type="ECO:0000313" key="2">
    <source>
        <dbReference type="EMBL" id="PQJ81457.1"/>
    </source>
</evidence>
<feature type="chain" id="PRO_5015621361" evidence="1">
    <location>
        <begin position="22"/>
        <end position="115"/>
    </location>
</feature>
<name>A0A2S7WV78_9FLAO</name>
<reference evidence="2 3" key="1">
    <citation type="submission" date="2016-12" db="EMBL/GenBank/DDBJ databases">
        <title>Trade-off between light-utilization and light-protection in marine flavobacteria.</title>
        <authorList>
            <person name="Kumagai Y."/>
            <person name="Yoshizawa S."/>
            <person name="Kogure K."/>
            <person name="Iwasaki W."/>
        </authorList>
    </citation>
    <scope>NUCLEOTIDE SEQUENCE [LARGE SCALE GENOMIC DNA]</scope>
    <source>
        <strain evidence="2 3">ATCC 43844</strain>
    </source>
</reference>
<gene>
    <name evidence="2" type="ORF">BTO16_02180</name>
</gene>